<gene>
    <name evidence="1" type="ORF">J8F10_22505</name>
</gene>
<reference evidence="1 2" key="1">
    <citation type="submission" date="2021-04" db="EMBL/GenBank/DDBJ databases">
        <authorList>
            <person name="Ivanova A."/>
        </authorList>
    </citation>
    <scope>NUCLEOTIDE SEQUENCE [LARGE SCALE GENOMIC DNA]</scope>
    <source>
        <strain evidence="1 2">G18</strain>
    </source>
</reference>
<proteinExistence type="predicted"/>
<dbReference type="RefSeq" id="WP_210657656.1">
    <property type="nucleotide sequence ID" value="NZ_JAGKQQ010000001.1"/>
</dbReference>
<protein>
    <submittedName>
        <fullName evidence="1">Uncharacterized protein</fullName>
    </submittedName>
</protein>
<dbReference type="EMBL" id="JAGKQQ010000001">
    <property type="protein sequence ID" value="MBP3958037.1"/>
    <property type="molecule type" value="Genomic_DNA"/>
</dbReference>
<comment type="caution">
    <text evidence="1">The sequence shown here is derived from an EMBL/GenBank/DDBJ whole genome shotgun (WGS) entry which is preliminary data.</text>
</comment>
<evidence type="ECO:0000313" key="1">
    <source>
        <dbReference type="EMBL" id="MBP3958037.1"/>
    </source>
</evidence>
<accession>A0ABS5BWD0</accession>
<evidence type="ECO:0000313" key="2">
    <source>
        <dbReference type="Proteomes" id="UP000676565"/>
    </source>
</evidence>
<keyword evidence="2" id="KW-1185">Reference proteome</keyword>
<dbReference type="Proteomes" id="UP000676565">
    <property type="component" value="Unassembled WGS sequence"/>
</dbReference>
<sequence length="151" mass="17328">MYLPTSISVPAESYLYAYDTKAYREQTTAAHEGQKELLNRLQIKDNQAVVQMASWMEQVRTDSGTKHEPVGSWVVTEIPVGRGEYVGRKQYVKLPLWSSETNLYQFREVADKVVPRRAGRSNRNRRGGSWISPPSRSWWTLRAARSRGGPR</sequence>
<organism evidence="1 2">
    <name type="scientific">Gemmata palustris</name>
    <dbReference type="NCBI Taxonomy" id="2822762"/>
    <lineage>
        <taxon>Bacteria</taxon>
        <taxon>Pseudomonadati</taxon>
        <taxon>Planctomycetota</taxon>
        <taxon>Planctomycetia</taxon>
        <taxon>Gemmatales</taxon>
        <taxon>Gemmataceae</taxon>
        <taxon>Gemmata</taxon>
    </lineage>
</organism>
<name>A0ABS5BWD0_9BACT</name>